<protein>
    <recommendedName>
        <fullName evidence="3">EF-hand domain-containing protein</fullName>
    </recommendedName>
</protein>
<accession>A0A835Y824</accession>
<evidence type="ECO:0000259" key="3">
    <source>
        <dbReference type="PROSITE" id="PS50222"/>
    </source>
</evidence>
<dbReference type="SMART" id="SM00054">
    <property type="entry name" value="EFh"/>
    <property type="match status" value="2"/>
</dbReference>
<gene>
    <name evidence="4" type="ORF">HYH03_005318</name>
</gene>
<dbReference type="InterPro" id="IPR052603">
    <property type="entry name" value="EFCB6"/>
</dbReference>
<proteinExistence type="predicted"/>
<feature type="region of interest" description="Disordered" evidence="2">
    <location>
        <begin position="653"/>
        <end position="690"/>
    </location>
</feature>
<sequence>MGVRCNAPSEHSEQSSPRSTVTVIRGDRLVRVATEDRPQDPAARETRNEDRPTIDRVHDKLFKTYKEHYVHKVLRSYAQDDQGLLTGEQLRAALDRLHLGLGQREKDRLVARVAPVQHGKIHYMDFLRSLEIPQPLGGEAQAVARGTCLPGPPTVRPGGGGNGIRDGGPSFWNWKRHRSEKVPGLLDEVREGTFEQAQSDALLTNLMSTKLSQYQDKLRIIFRQMDANRNSEIDREEFVKGIAKLRLNVPRAQAERLFDLCDTDRNGHIDYEEFVTRFEDRGLTAATQAAEKARLRAAGGVTTLGSSPAGGGGAGAGGSGQAPLAQTMGLSADEVESALRHPLVHQLARNLYAKGPGAHSVFVRQDMTRSGCLDVGGMTKCCQALAPGIGERQVAAVMAALDPGSAGHVDYRAFVSRLMERDVANPRLLHSAPAGSEGGGMGDGSFRNPGFLTFSGGPLTVPEALPTAHSRSLSAVGMSRSDRERGRDGAADGAAGLGLQALPRRAGTAAAGSQTYRERSGLDDLHDEAIAPFLDSISRVGGGGFGADGDGASTAGPAGLPTVARSVDIGTLNRSGQALLEAPPKPKYRPVGGRTDAAASSHAPTHATGRFSRFWDKRYASTSYITSVDPASASYCPIEGTWVRKDDKDDFHVYQGDDRSTRQRRRDQAQQRFQARSEVDAGYSAQDDANDGRLAGRLEVAAAAQQRHEERCEMYDRIRQMEGDRNSNTIFGRLPNFAEHQLESHNPYPLRSYW</sequence>
<dbReference type="EMBL" id="JAEHOE010000018">
    <property type="protein sequence ID" value="KAG2496493.1"/>
    <property type="molecule type" value="Genomic_DNA"/>
</dbReference>
<dbReference type="Proteomes" id="UP000612055">
    <property type="component" value="Unassembled WGS sequence"/>
</dbReference>
<feature type="region of interest" description="Disordered" evidence="2">
    <location>
        <begin position="472"/>
        <end position="495"/>
    </location>
</feature>
<dbReference type="GO" id="GO:0005509">
    <property type="term" value="F:calcium ion binding"/>
    <property type="evidence" value="ECO:0007669"/>
    <property type="project" value="InterPro"/>
</dbReference>
<organism evidence="4 5">
    <name type="scientific">Edaphochlamys debaryana</name>
    <dbReference type="NCBI Taxonomy" id="47281"/>
    <lineage>
        <taxon>Eukaryota</taxon>
        <taxon>Viridiplantae</taxon>
        <taxon>Chlorophyta</taxon>
        <taxon>core chlorophytes</taxon>
        <taxon>Chlorophyceae</taxon>
        <taxon>CS clade</taxon>
        <taxon>Chlamydomonadales</taxon>
        <taxon>Chlamydomonadales incertae sedis</taxon>
        <taxon>Edaphochlamys</taxon>
    </lineage>
</organism>
<evidence type="ECO:0000256" key="2">
    <source>
        <dbReference type="SAM" id="MobiDB-lite"/>
    </source>
</evidence>
<dbReference type="Pfam" id="PF13499">
    <property type="entry name" value="EF-hand_7"/>
    <property type="match status" value="1"/>
</dbReference>
<feature type="compositionally biased region" description="Basic and acidic residues" evidence="2">
    <location>
        <begin position="653"/>
        <end position="679"/>
    </location>
</feature>
<dbReference type="SUPFAM" id="SSF47473">
    <property type="entry name" value="EF-hand"/>
    <property type="match status" value="2"/>
</dbReference>
<evidence type="ECO:0000256" key="1">
    <source>
        <dbReference type="ARBA" id="ARBA00022837"/>
    </source>
</evidence>
<evidence type="ECO:0000313" key="4">
    <source>
        <dbReference type="EMBL" id="KAG2496493.1"/>
    </source>
</evidence>
<dbReference type="InterPro" id="IPR011992">
    <property type="entry name" value="EF-hand-dom_pair"/>
</dbReference>
<dbReference type="Gene3D" id="1.10.238.10">
    <property type="entry name" value="EF-hand"/>
    <property type="match status" value="2"/>
</dbReference>
<dbReference type="AlphaFoldDB" id="A0A835Y824"/>
<dbReference type="InterPro" id="IPR002048">
    <property type="entry name" value="EF_hand_dom"/>
</dbReference>
<dbReference type="PROSITE" id="PS00018">
    <property type="entry name" value="EF_HAND_1"/>
    <property type="match status" value="1"/>
</dbReference>
<dbReference type="PANTHER" id="PTHR20875">
    <property type="entry name" value="EF-HAND CALCIUM-BINDING DOMAIN-CONTAINING PROTEIN 6-RELATED"/>
    <property type="match status" value="1"/>
</dbReference>
<dbReference type="CDD" id="cd00051">
    <property type="entry name" value="EFh"/>
    <property type="match status" value="1"/>
</dbReference>
<dbReference type="PANTHER" id="PTHR20875:SF0">
    <property type="entry name" value="GH12158P"/>
    <property type="match status" value="1"/>
</dbReference>
<feature type="region of interest" description="Disordered" evidence="2">
    <location>
        <begin position="1"/>
        <end position="52"/>
    </location>
</feature>
<feature type="compositionally biased region" description="Basic and acidic residues" evidence="2">
    <location>
        <begin position="25"/>
        <end position="52"/>
    </location>
</feature>
<reference evidence="4" key="1">
    <citation type="journal article" date="2020" name="bioRxiv">
        <title>Comparative genomics of Chlamydomonas.</title>
        <authorList>
            <person name="Craig R.J."/>
            <person name="Hasan A.R."/>
            <person name="Ness R.W."/>
            <person name="Keightley P.D."/>
        </authorList>
    </citation>
    <scope>NUCLEOTIDE SEQUENCE</scope>
    <source>
        <strain evidence="4">CCAP 11/70</strain>
    </source>
</reference>
<feature type="compositionally biased region" description="Low complexity" evidence="2">
    <location>
        <begin position="597"/>
        <end position="606"/>
    </location>
</feature>
<feature type="region of interest" description="Disordered" evidence="2">
    <location>
        <begin position="580"/>
        <end position="606"/>
    </location>
</feature>
<comment type="caution">
    <text evidence="4">The sequence shown here is derived from an EMBL/GenBank/DDBJ whole genome shotgun (WGS) entry which is preliminary data.</text>
</comment>
<keyword evidence="5" id="KW-1185">Reference proteome</keyword>
<feature type="domain" description="EF-hand" evidence="3">
    <location>
        <begin position="249"/>
        <end position="284"/>
    </location>
</feature>
<feature type="compositionally biased region" description="Basic and acidic residues" evidence="2">
    <location>
        <begin position="480"/>
        <end position="490"/>
    </location>
</feature>
<dbReference type="InterPro" id="IPR018247">
    <property type="entry name" value="EF_Hand_1_Ca_BS"/>
</dbReference>
<keyword evidence="1" id="KW-0106">Calcium</keyword>
<dbReference type="OrthoDB" id="444540at2759"/>
<feature type="domain" description="EF-hand" evidence="3">
    <location>
        <begin position="213"/>
        <end position="248"/>
    </location>
</feature>
<dbReference type="PROSITE" id="PS50222">
    <property type="entry name" value="EF_HAND_2"/>
    <property type="match status" value="2"/>
</dbReference>
<name>A0A835Y824_9CHLO</name>
<evidence type="ECO:0000313" key="5">
    <source>
        <dbReference type="Proteomes" id="UP000612055"/>
    </source>
</evidence>